<feature type="domain" description="Plastocyanin-like" evidence="8">
    <location>
        <begin position="116"/>
        <end position="220"/>
    </location>
</feature>
<gene>
    <name evidence="10" type="primary">LOC106178326</name>
</gene>
<dbReference type="PROSITE" id="PS00079">
    <property type="entry name" value="MULTICOPPER_OXIDASE1"/>
    <property type="match status" value="1"/>
</dbReference>
<keyword evidence="4" id="KW-0186">Copper</keyword>
<feature type="domain" description="Plastocyanin-like" evidence="6">
    <location>
        <begin position="256"/>
        <end position="445"/>
    </location>
</feature>
<keyword evidence="2" id="KW-0479">Metal-binding</keyword>
<dbReference type="FunFam" id="2.60.40.420:FF:000045">
    <property type="entry name" value="Laccase 2"/>
    <property type="match status" value="1"/>
</dbReference>
<dbReference type="Pfam" id="PF00394">
    <property type="entry name" value="Cu-oxidase"/>
    <property type="match status" value="1"/>
</dbReference>
<reference evidence="10" key="1">
    <citation type="submission" date="2025-08" db="UniProtKB">
        <authorList>
            <consortium name="RefSeq"/>
        </authorList>
    </citation>
    <scope>IDENTIFICATION</scope>
    <source>
        <tissue evidence="10">Gonads</tissue>
    </source>
</reference>
<dbReference type="SUPFAM" id="SSF49503">
    <property type="entry name" value="Cupredoxins"/>
    <property type="match status" value="3"/>
</dbReference>
<organism evidence="9 10">
    <name type="scientific">Lingula anatina</name>
    <name type="common">Brachiopod</name>
    <name type="synonym">Lingula unguis</name>
    <dbReference type="NCBI Taxonomy" id="7574"/>
    <lineage>
        <taxon>Eukaryota</taxon>
        <taxon>Metazoa</taxon>
        <taxon>Spiralia</taxon>
        <taxon>Lophotrochozoa</taxon>
        <taxon>Brachiopoda</taxon>
        <taxon>Linguliformea</taxon>
        <taxon>Lingulata</taxon>
        <taxon>Lingulida</taxon>
        <taxon>Linguloidea</taxon>
        <taxon>Lingulidae</taxon>
        <taxon>Lingula</taxon>
    </lineage>
</organism>
<dbReference type="PROSITE" id="PS00080">
    <property type="entry name" value="MULTICOPPER_OXIDASE2"/>
    <property type="match status" value="1"/>
</dbReference>
<keyword evidence="9" id="KW-1185">Reference proteome</keyword>
<evidence type="ECO:0000256" key="4">
    <source>
        <dbReference type="ARBA" id="ARBA00023008"/>
    </source>
</evidence>
<dbReference type="Gene3D" id="2.60.40.420">
    <property type="entry name" value="Cupredoxins - blue copper proteins"/>
    <property type="match status" value="3"/>
</dbReference>
<dbReference type="Pfam" id="PF07732">
    <property type="entry name" value="Cu-oxidase_3"/>
    <property type="match status" value="1"/>
</dbReference>
<dbReference type="InterPro" id="IPR045087">
    <property type="entry name" value="Cu-oxidase_fam"/>
</dbReference>
<dbReference type="InterPro" id="IPR033138">
    <property type="entry name" value="Cu_oxidase_CS"/>
</dbReference>
<dbReference type="AlphaFoldDB" id="A0A1S3K3B6"/>
<dbReference type="CDD" id="cd13884">
    <property type="entry name" value="CuRO_2_tcLCC_insect_like"/>
    <property type="match status" value="1"/>
</dbReference>
<protein>
    <submittedName>
        <fullName evidence="10">Laccase-2</fullName>
    </submittedName>
</protein>
<dbReference type="GO" id="GO:0005507">
    <property type="term" value="F:copper ion binding"/>
    <property type="evidence" value="ECO:0007669"/>
    <property type="project" value="InterPro"/>
</dbReference>
<evidence type="ECO:0000256" key="5">
    <source>
        <dbReference type="SAM" id="SignalP"/>
    </source>
</evidence>
<dbReference type="OrthoDB" id="2121828at2759"/>
<evidence type="ECO:0000256" key="3">
    <source>
        <dbReference type="ARBA" id="ARBA00023002"/>
    </source>
</evidence>
<dbReference type="PANTHER" id="PTHR11709:SF394">
    <property type="entry name" value="FI03373P-RELATED"/>
    <property type="match status" value="1"/>
</dbReference>
<evidence type="ECO:0000259" key="6">
    <source>
        <dbReference type="Pfam" id="PF00394"/>
    </source>
</evidence>
<dbReference type="Pfam" id="PF07731">
    <property type="entry name" value="Cu-oxidase_2"/>
    <property type="match status" value="2"/>
</dbReference>
<dbReference type="KEGG" id="lak:106178326"/>
<comment type="similarity">
    <text evidence="1">Belongs to the multicopper oxidase family.</text>
</comment>
<evidence type="ECO:0000313" key="10">
    <source>
        <dbReference type="RefSeq" id="XP_013416914.1"/>
    </source>
</evidence>
<feature type="signal peptide" evidence="5">
    <location>
        <begin position="1"/>
        <end position="28"/>
    </location>
</feature>
<dbReference type="GO" id="GO:0005886">
    <property type="term" value="C:plasma membrane"/>
    <property type="evidence" value="ECO:0007669"/>
    <property type="project" value="TreeGrafter"/>
</dbReference>
<name>A0A1S3K3B6_LINAN</name>
<dbReference type="PANTHER" id="PTHR11709">
    <property type="entry name" value="MULTI-COPPER OXIDASE"/>
    <property type="match status" value="1"/>
</dbReference>
<feature type="chain" id="PRO_5010284511" evidence="5">
    <location>
        <begin position="29"/>
        <end position="864"/>
    </location>
</feature>
<evidence type="ECO:0000256" key="1">
    <source>
        <dbReference type="ARBA" id="ARBA00010609"/>
    </source>
</evidence>
<dbReference type="InterPro" id="IPR002355">
    <property type="entry name" value="Cu_oxidase_Cu_BS"/>
</dbReference>
<feature type="domain" description="Plastocyanin-like" evidence="7">
    <location>
        <begin position="560"/>
        <end position="622"/>
    </location>
</feature>
<dbReference type="InterPro" id="IPR011707">
    <property type="entry name" value="Cu-oxidase-like_N"/>
</dbReference>
<dbReference type="InParanoid" id="A0A1S3K3B6"/>
<dbReference type="RefSeq" id="XP_013416914.1">
    <property type="nucleotide sequence ID" value="XM_013561460.1"/>
</dbReference>
<dbReference type="CDD" id="cd13905">
    <property type="entry name" value="CuRO_3_tcLLC2_insect_like"/>
    <property type="match status" value="1"/>
</dbReference>
<accession>A0A1S3K3B6</accession>
<keyword evidence="5" id="KW-0732">Signal</keyword>
<dbReference type="CDD" id="cd13858">
    <property type="entry name" value="CuRO_1_tcLCC2_insect_like"/>
    <property type="match status" value="1"/>
</dbReference>
<dbReference type="GO" id="GO:0006826">
    <property type="term" value="P:iron ion transport"/>
    <property type="evidence" value="ECO:0007669"/>
    <property type="project" value="TreeGrafter"/>
</dbReference>
<evidence type="ECO:0000313" key="9">
    <source>
        <dbReference type="Proteomes" id="UP000085678"/>
    </source>
</evidence>
<dbReference type="Proteomes" id="UP000085678">
    <property type="component" value="Unplaced"/>
</dbReference>
<proteinExistence type="inferred from homology"/>
<feature type="domain" description="Plastocyanin-like" evidence="7">
    <location>
        <begin position="689"/>
        <end position="743"/>
    </location>
</feature>
<dbReference type="InterPro" id="IPR011706">
    <property type="entry name" value="Cu-oxidase_C"/>
</dbReference>
<keyword evidence="3" id="KW-0560">Oxidoreductase</keyword>
<dbReference type="InterPro" id="IPR001117">
    <property type="entry name" value="Cu-oxidase_2nd"/>
</dbReference>
<dbReference type="GeneID" id="106178326"/>
<evidence type="ECO:0000259" key="8">
    <source>
        <dbReference type="Pfam" id="PF07732"/>
    </source>
</evidence>
<evidence type="ECO:0000256" key="2">
    <source>
        <dbReference type="ARBA" id="ARBA00022723"/>
    </source>
</evidence>
<dbReference type="GO" id="GO:0016491">
    <property type="term" value="F:oxidoreductase activity"/>
    <property type="evidence" value="ECO:0007669"/>
    <property type="project" value="UniProtKB-KW"/>
</dbReference>
<dbReference type="InterPro" id="IPR008972">
    <property type="entry name" value="Cupredoxin"/>
</dbReference>
<sequence>MERKMLRGICAILLCLTTYLAVTQGVRSLPNCREELIFYKRILSKRYFVKQTICEYVLVVEHAHTMTYQNQRVVPDCTLPNGSLLGECVACLIDDPNCAGTSRAISFDNVITGDGIFRELIAINGTMPGPKIEAPSGAMVVVHVKNNLINEPITVHWHGMFQFKTGFMDGVPHLTQCPINSGQVFTYRFKAEPSGTFFYHAHTGAHRTDGLVGALIVYPEHEITYTSSTSGSSFGRNFFSRFRNFQLARSVSVSEEEHVILLQDWFHEDTKNVFKIQNGGGGFYLENPFFPQGTNKFAVTFGPDKVALAGIPYVSGVINGRHRYTDPLFFQTTPVDNQVPYERYDVKRQNPPLRYRFRMISNSVQYAYRVFIDDHPLTVVASDGFEMEPVEVQSLLINPGERYDFLITADRPNAAYWLRAESLVTDPATNTPLKQQVLAILQYQNPSGPRVVTPDSQIQSIPEPCSSSNKCKVYNCPFGKFPPNRNFQCLNVGDSVKNPAAQGPHDNEPVPTPVRRTRQIFTNWHFLANGASVNGIAHVRPTAPPLTQPDTLPGSLTQCDASCDTEKNADGCRCTNKIDLEYKKAYQFVLVNHGSGGGNQGAPHPIHMHGHSFHVLKVAYADQDANGAFLKYNDDICCPCPDDETKCCTNLQSTDIANAGLTSSTGGRVPCNNPRWRNNQWNINPSAVAGLNLQDPLRKDTIIVPAGGYAVVRIEADNPGWWFFHCHVEIHALGGMALVLNEAQNLHKRVPPPPHFPKCMSFDWSAQEYIKALRRRIDGISFDGFIFGRGPTAPRLPSSSVPDADTKGLVEVDDNIPISRQGLRVPIEDENAPNPNDALAGENVNFSGFLQSYGRQGEALQAAG</sequence>
<evidence type="ECO:0000259" key="7">
    <source>
        <dbReference type="Pfam" id="PF07731"/>
    </source>
</evidence>